<keyword evidence="10" id="KW-1185">Reference proteome</keyword>
<feature type="domain" description="DNA-binding protein H-NS-like C-terminal" evidence="8">
    <location>
        <begin position="88"/>
        <end position="135"/>
    </location>
</feature>
<dbReference type="STRING" id="1122938.SAMN05660772_01897"/>
<dbReference type="GO" id="GO:0003681">
    <property type="term" value="F:bent DNA binding"/>
    <property type="evidence" value="ECO:0007669"/>
    <property type="project" value="TreeGrafter"/>
</dbReference>
<dbReference type="InterPro" id="IPR037150">
    <property type="entry name" value="H-NS_C_dom_sf"/>
</dbReference>
<evidence type="ECO:0000256" key="7">
    <source>
        <dbReference type="SAM" id="MobiDB-lite"/>
    </source>
</evidence>
<feature type="compositionally biased region" description="Polar residues" evidence="7">
    <location>
        <begin position="104"/>
        <end position="114"/>
    </location>
</feature>
<dbReference type="FunFam" id="4.10.430.10:FF:000001">
    <property type="entry name" value="DNA-binding protein"/>
    <property type="match status" value="1"/>
</dbReference>
<keyword evidence="4 5" id="KW-0238">DNA-binding</keyword>
<feature type="region of interest" description="Disordered" evidence="7">
    <location>
        <begin position="84"/>
        <end position="135"/>
    </location>
</feature>
<gene>
    <name evidence="9" type="ORF">SAMN05660772_01897</name>
</gene>
<name>A0A1W1UL84_9PAST</name>
<dbReference type="InterPro" id="IPR027454">
    <property type="entry name" value="Histone_HNS_N"/>
</dbReference>
<dbReference type="InterPro" id="IPR054180">
    <property type="entry name" value="H-NS-like_N"/>
</dbReference>
<dbReference type="GO" id="GO:0046983">
    <property type="term" value="F:protein dimerization activity"/>
    <property type="evidence" value="ECO:0007669"/>
    <property type="project" value="InterPro"/>
</dbReference>
<evidence type="ECO:0000256" key="6">
    <source>
        <dbReference type="PIRSR" id="PIRSR002096-1"/>
    </source>
</evidence>
<dbReference type="Pfam" id="PF00816">
    <property type="entry name" value="Histone_HNS"/>
    <property type="match status" value="1"/>
</dbReference>
<dbReference type="GO" id="GO:0030527">
    <property type="term" value="F:structural constituent of chromatin"/>
    <property type="evidence" value="ECO:0007669"/>
    <property type="project" value="InterPro"/>
</dbReference>
<dbReference type="PIRSF" id="PIRSF002096">
    <property type="entry name" value="HnS"/>
    <property type="match status" value="1"/>
</dbReference>
<dbReference type="PANTHER" id="PTHR38097">
    <property type="match status" value="1"/>
</dbReference>
<proteinExistence type="inferred from homology"/>
<evidence type="ECO:0000313" key="9">
    <source>
        <dbReference type="EMBL" id="SMB81571.1"/>
    </source>
</evidence>
<dbReference type="GO" id="GO:0009295">
    <property type="term" value="C:nucleoid"/>
    <property type="evidence" value="ECO:0007669"/>
    <property type="project" value="UniProtKB-SubCell"/>
</dbReference>
<dbReference type="GO" id="GO:0003680">
    <property type="term" value="F:minor groove of adenine-thymine-rich DNA binding"/>
    <property type="evidence" value="ECO:0007669"/>
    <property type="project" value="TreeGrafter"/>
</dbReference>
<sequence length="135" mass="15131">MSELIKKLSNLRSLRVLTKDLSVEQLEEIVAKFVGVIEEKKEALLASRKQEEERLQKIASVKAQIENSGLSKEELAALLLNDTPAATRKKRAPRPAKYHYTDENGVQKTWTGQGRTPKAIQDALDNGKSLSDFEI</sequence>
<dbReference type="GO" id="GO:0032993">
    <property type="term" value="C:protein-DNA complex"/>
    <property type="evidence" value="ECO:0007669"/>
    <property type="project" value="TreeGrafter"/>
</dbReference>
<dbReference type="Gene3D" id="1.10.287.1050">
    <property type="entry name" value="H-NS histone-like proteins"/>
    <property type="match status" value="1"/>
</dbReference>
<dbReference type="EMBL" id="FWWV01000006">
    <property type="protein sequence ID" value="SMB81571.1"/>
    <property type="molecule type" value="Genomic_DNA"/>
</dbReference>
<comment type="similarity">
    <text evidence="2 5">Belongs to the histone-like protein H-NS family.</text>
</comment>
<dbReference type="Gene3D" id="4.10.430.10">
    <property type="entry name" value="Histone-like protein H-NS, C-terminal domain"/>
    <property type="match status" value="1"/>
</dbReference>
<dbReference type="AlphaFoldDB" id="A0A1W1UL84"/>
<evidence type="ECO:0000256" key="4">
    <source>
        <dbReference type="ARBA" id="ARBA00023125"/>
    </source>
</evidence>
<dbReference type="PANTHER" id="PTHR38097:SF2">
    <property type="entry name" value="DNA-BINDING PROTEIN STPA"/>
    <property type="match status" value="1"/>
</dbReference>
<organism evidence="9 10">
    <name type="scientific">Pasteurella testudinis DSM 23072</name>
    <dbReference type="NCBI Taxonomy" id="1122938"/>
    <lineage>
        <taxon>Bacteria</taxon>
        <taxon>Pseudomonadati</taxon>
        <taxon>Pseudomonadota</taxon>
        <taxon>Gammaproteobacteria</taxon>
        <taxon>Pasteurellales</taxon>
        <taxon>Pasteurellaceae</taxon>
        <taxon>Pasteurella</taxon>
    </lineage>
</organism>
<accession>A0A1W1UL84</accession>
<dbReference type="InterPro" id="IPR027444">
    <property type="entry name" value="H-NS_C_dom"/>
</dbReference>
<dbReference type="GO" id="GO:0000976">
    <property type="term" value="F:transcription cis-regulatory region binding"/>
    <property type="evidence" value="ECO:0007669"/>
    <property type="project" value="TreeGrafter"/>
</dbReference>
<reference evidence="10" key="1">
    <citation type="submission" date="2017-04" db="EMBL/GenBank/DDBJ databases">
        <authorList>
            <person name="Varghese N."/>
            <person name="Submissions S."/>
        </authorList>
    </citation>
    <scope>NUCLEOTIDE SEQUENCE [LARGE SCALE GENOMIC DNA]</scope>
    <source>
        <strain evidence="10">DSM 23072</strain>
    </source>
</reference>
<evidence type="ECO:0000256" key="5">
    <source>
        <dbReference type="PIRNR" id="PIRNR002096"/>
    </source>
</evidence>
<dbReference type="GO" id="GO:0001217">
    <property type="term" value="F:DNA-binding transcription repressor activity"/>
    <property type="evidence" value="ECO:0007669"/>
    <property type="project" value="TreeGrafter"/>
</dbReference>
<comment type="subcellular location">
    <subcellularLocation>
        <location evidence="1">Cytoplasm</location>
        <location evidence="1">Nucleoid</location>
    </subcellularLocation>
</comment>
<protein>
    <recommendedName>
        <fullName evidence="5">DNA-binding protein</fullName>
    </recommendedName>
</protein>
<evidence type="ECO:0000259" key="8">
    <source>
        <dbReference type="SMART" id="SM00528"/>
    </source>
</evidence>
<dbReference type="SUPFAM" id="SSF81273">
    <property type="entry name" value="H-NS histone-like proteins"/>
    <property type="match status" value="2"/>
</dbReference>
<evidence type="ECO:0000256" key="3">
    <source>
        <dbReference type="ARBA" id="ARBA00022490"/>
    </source>
</evidence>
<feature type="DNA-binding region" evidence="6">
    <location>
        <begin position="113"/>
        <end position="118"/>
    </location>
</feature>
<feature type="compositionally biased region" description="Basic residues" evidence="7">
    <location>
        <begin position="87"/>
        <end position="97"/>
    </location>
</feature>
<dbReference type="RefSeq" id="WP_084256260.1">
    <property type="nucleotide sequence ID" value="NZ_FWWV01000006.1"/>
</dbReference>
<keyword evidence="3" id="KW-0963">Cytoplasm</keyword>
<dbReference type="InterPro" id="IPR001801">
    <property type="entry name" value="Histone_HNS"/>
</dbReference>
<evidence type="ECO:0000256" key="1">
    <source>
        <dbReference type="ARBA" id="ARBA00004453"/>
    </source>
</evidence>
<dbReference type="Proteomes" id="UP000192408">
    <property type="component" value="Unassembled WGS sequence"/>
</dbReference>
<dbReference type="Pfam" id="PF22470">
    <property type="entry name" value="Histone_HNS_N"/>
    <property type="match status" value="1"/>
</dbReference>
<dbReference type="SMART" id="SM00528">
    <property type="entry name" value="HNS"/>
    <property type="match status" value="1"/>
</dbReference>
<dbReference type="GO" id="GO:0005829">
    <property type="term" value="C:cytosol"/>
    <property type="evidence" value="ECO:0007669"/>
    <property type="project" value="TreeGrafter"/>
</dbReference>
<evidence type="ECO:0000256" key="2">
    <source>
        <dbReference type="ARBA" id="ARBA00010610"/>
    </source>
</evidence>
<evidence type="ECO:0000313" key="10">
    <source>
        <dbReference type="Proteomes" id="UP000192408"/>
    </source>
</evidence>